<evidence type="ECO:0000313" key="3">
    <source>
        <dbReference type="Proteomes" id="UP000198553"/>
    </source>
</evidence>
<keyword evidence="3" id="KW-1185">Reference proteome</keyword>
<gene>
    <name evidence="2" type="ORF">SAMN05192533_105167</name>
</gene>
<evidence type="ECO:0000256" key="1">
    <source>
        <dbReference type="SAM" id="MobiDB-lite"/>
    </source>
</evidence>
<name>A0A1H8AUW6_9BACI</name>
<dbReference type="AlphaFoldDB" id="A0A1H8AUW6"/>
<proteinExistence type="predicted"/>
<protein>
    <submittedName>
        <fullName evidence="2">Uncharacterized protein</fullName>
    </submittedName>
</protein>
<dbReference type="Proteomes" id="UP000198553">
    <property type="component" value="Unassembled WGS sequence"/>
</dbReference>
<feature type="region of interest" description="Disordered" evidence="1">
    <location>
        <begin position="162"/>
        <end position="183"/>
    </location>
</feature>
<dbReference type="EMBL" id="FOBW01000005">
    <property type="protein sequence ID" value="SEM74542.1"/>
    <property type="molecule type" value="Genomic_DNA"/>
</dbReference>
<accession>A0A1H8AUW6</accession>
<organism evidence="2 3">
    <name type="scientific">Mesobacillus persicus</name>
    <dbReference type="NCBI Taxonomy" id="930146"/>
    <lineage>
        <taxon>Bacteria</taxon>
        <taxon>Bacillati</taxon>
        <taxon>Bacillota</taxon>
        <taxon>Bacilli</taxon>
        <taxon>Bacillales</taxon>
        <taxon>Bacillaceae</taxon>
        <taxon>Mesobacillus</taxon>
    </lineage>
</organism>
<sequence length="284" mass="33371">MNGIIKRQKRKDFAQIHNHPLQRLTDIRAIGVLAHLMSMPENWVIRKTHLYSTYGRGPISSGIAVLEQLGYWVELTYRDGRKNIHLYHLSDVPFTDSEVEELILEVEKAGFKVKHISEPYHHLLIAPIEGYVDPFSTVDFQQLKLNSPFSTVENRQLLNKEKKRKREQINRDQTNIVNSQDDHPLSHLDEFEKAIKNVCNELYVEYAPGRWSKRSWNTLTQEFIKETIETNRYKNIPRNQIRAYTEAAIRKMAFFNDKKNQKIPVAQTIPTRPVPFYDWLNADS</sequence>
<dbReference type="OrthoDB" id="2822762at2"/>
<reference evidence="3" key="1">
    <citation type="submission" date="2016-10" db="EMBL/GenBank/DDBJ databases">
        <authorList>
            <person name="Varghese N."/>
            <person name="Submissions S."/>
        </authorList>
    </citation>
    <scope>NUCLEOTIDE SEQUENCE [LARGE SCALE GENOMIC DNA]</scope>
    <source>
        <strain evidence="3">B48,IBRC-M 10115,DSM 25386,CECT 8001</strain>
    </source>
</reference>
<evidence type="ECO:0000313" key="2">
    <source>
        <dbReference type="EMBL" id="SEM74542.1"/>
    </source>
</evidence>
<dbReference type="RefSeq" id="WP_090743987.1">
    <property type="nucleotide sequence ID" value="NZ_FOBW01000005.1"/>
</dbReference>